<gene>
    <name evidence="3" type="ORF">GOCE00092_LOCUS2877</name>
</gene>
<dbReference type="GO" id="GO:0005886">
    <property type="term" value="C:plasma membrane"/>
    <property type="evidence" value="ECO:0007669"/>
    <property type="project" value="TreeGrafter"/>
</dbReference>
<evidence type="ECO:0000259" key="2">
    <source>
        <dbReference type="Pfam" id="PF23128"/>
    </source>
</evidence>
<dbReference type="GO" id="GO:0005544">
    <property type="term" value="F:calcium-dependent phospholipid binding"/>
    <property type="evidence" value="ECO:0007669"/>
    <property type="project" value="InterPro"/>
</dbReference>
<dbReference type="GO" id="GO:0090314">
    <property type="term" value="P:positive regulation of protein targeting to membrane"/>
    <property type="evidence" value="ECO:0007669"/>
    <property type="project" value="TreeGrafter"/>
</dbReference>
<proteinExistence type="predicted"/>
<feature type="region of interest" description="Disordered" evidence="1">
    <location>
        <begin position="269"/>
        <end position="290"/>
    </location>
</feature>
<protein>
    <recommendedName>
        <fullName evidence="2">C2CD5 C-terminal domain-containing protein</fullName>
    </recommendedName>
</protein>
<dbReference type="GO" id="GO:0031340">
    <property type="term" value="P:positive regulation of vesicle fusion"/>
    <property type="evidence" value="ECO:0007669"/>
    <property type="project" value="TreeGrafter"/>
</dbReference>
<evidence type="ECO:0000313" key="3">
    <source>
        <dbReference type="EMBL" id="CAD9273969.1"/>
    </source>
</evidence>
<dbReference type="PANTHER" id="PTHR37412:SF2">
    <property type="entry name" value="C2 DOMAIN-CONTAINING PROTEIN 5"/>
    <property type="match status" value="1"/>
</dbReference>
<dbReference type="GO" id="GO:0072659">
    <property type="term" value="P:protein localization to plasma membrane"/>
    <property type="evidence" value="ECO:0007669"/>
    <property type="project" value="TreeGrafter"/>
</dbReference>
<reference evidence="3" key="1">
    <citation type="submission" date="2021-01" db="EMBL/GenBank/DDBJ databases">
        <authorList>
            <person name="Corre E."/>
            <person name="Pelletier E."/>
            <person name="Niang G."/>
            <person name="Scheremetjew M."/>
            <person name="Finn R."/>
            <person name="Kale V."/>
            <person name="Holt S."/>
            <person name="Cochrane G."/>
            <person name="Meng A."/>
            <person name="Brown T."/>
            <person name="Cohen L."/>
        </authorList>
    </citation>
    <scope>NUCLEOTIDE SEQUENCE</scope>
    <source>
        <strain evidence="3">CCMP 410</strain>
    </source>
</reference>
<evidence type="ECO:0000256" key="1">
    <source>
        <dbReference type="SAM" id="MobiDB-lite"/>
    </source>
</evidence>
<dbReference type="InterPro" id="IPR038983">
    <property type="entry name" value="C2CD5"/>
</dbReference>
<dbReference type="GO" id="GO:0065002">
    <property type="term" value="P:intracellular protein transmembrane transport"/>
    <property type="evidence" value="ECO:0007669"/>
    <property type="project" value="TreeGrafter"/>
</dbReference>
<organism evidence="3">
    <name type="scientific">Grammatophora oceanica</name>
    <dbReference type="NCBI Taxonomy" id="210454"/>
    <lineage>
        <taxon>Eukaryota</taxon>
        <taxon>Sar</taxon>
        <taxon>Stramenopiles</taxon>
        <taxon>Ochrophyta</taxon>
        <taxon>Bacillariophyta</taxon>
        <taxon>Fragilariophyceae</taxon>
        <taxon>Fragilariophycidae</taxon>
        <taxon>Rhabdonematales</taxon>
        <taxon>Grammatophoraceae</taxon>
        <taxon>Grammatophora</taxon>
    </lineage>
</organism>
<accession>A0A7S1Y373</accession>
<dbReference type="AlphaFoldDB" id="A0A7S1Y373"/>
<dbReference type="GO" id="GO:0010828">
    <property type="term" value="P:positive regulation of D-glucose transmembrane transport"/>
    <property type="evidence" value="ECO:0007669"/>
    <property type="project" value="TreeGrafter"/>
</dbReference>
<dbReference type="PANTHER" id="PTHR37412">
    <property type="entry name" value="C2 DOMAIN-CONTAINING PROTEIN 5"/>
    <property type="match status" value="1"/>
</dbReference>
<sequence length="290" mass="30668">MSSIEESVASVFKMDASLGPNKSTVITDCLSDEMKRRHVGLLSNDLDDIDEHIGSPLSSSPVITSSGFASALVAPASPRTGFLSPRLIGLGKSKSQDQTAALQIMRTPSQVPDILAPNLSLSSPIQSKPTLGRGLTVGGSPNVDRQVANPRTSWLKVAEVPVEVTPLHYVTGGVVTEYLGAVSMHFIRESKGGEAAEFHRFVTECNAIARAHVASLGGNAMLAYRAVPAESGGRVYKSQVYNVISLSGSAVKVEYRSSGTAAERVASFRKISRGQEKPGGPLSKKRSTSF</sequence>
<dbReference type="Pfam" id="PF23128">
    <property type="entry name" value="YbjQ_4"/>
    <property type="match status" value="1"/>
</dbReference>
<dbReference type="EMBL" id="HBGK01005423">
    <property type="protein sequence ID" value="CAD9273969.1"/>
    <property type="molecule type" value="Transcribed_RNA"/>
</dbReference>
<dbReference type="InterPro" id="IPR057815">
    <property type="entry name" value="C2CD5_C"/>
</dbReference>
<name>A0A7S1Y373_9STRA</name>
<feature type="domain" description="C2CD5 C-terminal" evidence="2">
    <location>
        <begin position="164"/>
        <end position="253"/>
    </location>
</feature>
<dbReference type="GO" id="GO:0005509">
    <property type="term" value="F:calcium ion binding"/>
    <property type="evidence" value="ECO:0007669"/>
    <property type="project" value="TreeGrafter"/>
</dbReference>